<dbReference type="Pfam" id="PF00582">
    <property type="entry name" value="Usp"/>
    <property type="match status" value="2"/>
</dbReference>
<feature type="compositionally biased region" description="Basic and acidic residues" evidence="4">
    <location>
        <begin position="297"/>
        <end position="307"/>
    </location>
</feature>
<dbReference type="Proteomes" id="UP000076660">
    <property type="component" value="Unassembled WGS sequence"/>
</dbReference>
<feature type="domain" description="UspA" evidence="5">
    <location>
        <begin position="8"/>
        <end position="145"/>
    </location>
</feature>
<dbReference type="PANTHER" id="PTHR46268">
    <property type="entry name" value="STRESS RESPONSE PROTEIN NHAX"/>
    <property type="match status" value="1"/>
</dbReference>
<dbReference type="GO" id="GO:0005524">
    <property type="term" value="F:ATP binding"/>
    <property type="evidence" value="ECO:0007669"/>
    <property type="project" value="UniProtKB-KW"/>
</dbReference>
<evidence type="ECO:0000313" key="7">
    <source>
        <dbReference type="Proteomes" id="UP000076660"/>
    </source>
</evidence>
<evidence type="ECO:0000256" key="3">
    <source>
        <dbReference type="ARBA" id="ARBA00022840"/>
    </source>
</evidence>
<dbReference type="InterPro" id="IPR006016">
    <property type="entry name" value="UspA"/>
</dbReference>
<dbReference type="InterPro" id="IPR006015">
    <property type="entry name" value="Universal_stress_UspA"/>
</dbReference>
<dbReference type="EMBL" id="LQMT02000007">
    <property type="protein sequence ID" value="ONF73624.1"/>
    <property type="molecule type" value="Genomic_DNA"/>
</dbReference>
<evidence type="ECO:0000313" key="6">
    <source>
        <dbReference type="EMBL" id="ONF73624.1"/>
    </source>
</evidence>
<organism evidence="6 7">
    <name type="scientific">Amycolatopsis keratiniphila subsp. keratiniphila</name>
    <dbReference type="NCBI Taxonomy" id="227715"/>
    <lineage>
        <taxon>Bacteria</taxon>
        <taxon>Bacillati</taxon>
        <taxon>Actinomycetota</taxon>
        <taxon>Actinomycetes</taxon>
        <taxon>Pseudonocardiales</taxon>
        <taxon>Pseudonocardiaceae</taxon>
        <taxon>Amycolatopsis</taxon>
        <taxon>Amycolatopsis japonica group</taxon>
    </lineage>
</organism>
<reference evidence="6 7" key="1">
    <citation type="submission" date="2016-12" db="EMBL/GenBank/DDBJ databases">
        <title>Amycolatopsis keratiniphila subsp. keratiniphila genome sequencing and assembly.</title>
        <authorList>
            <person name="Mayilraj S."/>
            <person name="Kaur N."/>
        </authorList>
    </citation>
    <scope>NUCLEOTIDE SEQUENCE [LARGE SCALE GENOMIC DNA]</scope>
    <source>
        <strain evidence="6 7">DSM 44409</strain>
    </source>
</reference>
<comment type="caution">
    <text evidence="6">The sequence shown here is derived from an EMBL/GenBank/DDBJ whole genome shotgun (WGS) entry which is preliminary data.</text>
</comment>
<dbReference type="PRINTS" id="PR01438">
    <property type="entry name" value="UNVRSLSTRESS"/>
</dbReference>
<evidence type="ECO:0000256" key="4">
    <source>
        <dbReference type="SAM" id="MobiDB-lite"/>
    </source>
</evidence>
<dbReference type="SUPFAM" id="SSF52402">
    <property type="entry name" value="Adenine nucleotide alpha hydrolases-like"/>
    <property type="match status" value="2"/>
</dbReference>
<evidence type="ECO:0000256" key="1">
    <source>
        <dbReference type="ARBA" id="ARBA00008791"/>
    </source>
</evidence>
<keyword evidence="3" id="KW-0067">ATP-binding</keyword>
<dbReference type="Gene3D" id="3.40.50.620">
    <property type="entry name" value="HUPs"/>
    <property type="match status" value="2"/>
</dbReference>
<accession>A0A1W2M183</accession>
<comment type="similarity">
    <text evidence="1">Belongs to the universal stress protein A family.</text>
</comment>
<keyword evidence="2" id="KW-0547">Nucleotide-binding</keyword>
<evidence type="ECO:0000256" key="2">
    <source>
        <dbReference type="ARBA" id="ARBA00022741"/>
    </source>
</evidence>
<sequence>MSEFPDKAVIAGVDGMASSLTAVRWAAVEAHRRRVELWLVHAFDKDSLEYPQPLPTRDELADMARMRGQRLLRQAREVAREAEPSVEVQLILRYEKPAQALLAMSEDAGLLVLGPEEIRPLGRMLVGSVSIGLAAHAKCPVAVVRPRVAEEQPPSEGAVVVGIDGSRTSEAALALAFEEASWRRAPLVAVHTWDHAFLSALFEEARWTLDAREIEERESEVLAERLAGWQEKYPDVAVERVVVRGRPADELLRHADRAQLLVVGSRGRGGVAGMLLGSTSRHLLSYALCPVIVARSPEEESRERDRPASASIVHKGG</sequence>
<dbReference type="RefSeq" id="WP_063274748.1">
    <property type="nucleotide sequence ID" value="NZ_LQMT02000007.1"/>
</dbReference>
<feature type="region of interest" description="Disordered" evidence="4">
    <location>
        <begin position="297"/>
        <end position="317"/>
    </location>
</feature>
<proteinExistence type="inferred from homology"/>
<dbReference type="InterPro" id="IPR014729">
    <property type="entry name" value="Rossmann-like_a/b/a_fold"/>
</dbReference>
<evidence type="ECO:0000259" key="5">
    <source>
        <dbReference type="Pfam" id="PF00582"/>
    </source>
</evidence>
<protein>
    <submittedName>
        <fullName evidence="6">Universal stress protein</fullName>
    </submittedName>
</protein>
<gene>
    <name evidence="6" type="ORF">AVR91_0205785</name>
</gene>
<dbReference type="PANTHER" id="PTHR46268:SF27">
    <property type="entry name" value="UNIVERSAL STRESS PROTEIN RV2623"/>
    <property type="match status" value="1"/>
</dbReference>
<feature type="domain" description="UspA" evidence="5">
    <location>
        <begin position="159"/>
        <end position="295"/>
    </location>
</feature>
<dbReference type="AlphaFoldDB" id="A0A1W2M183"/>
<name>A0A1W2M183_9PSEU</name>
<dbReference type="OrthoDB" id="3404132at2"/>